<gene>
    <name evidence="11" type="primary">radA</name>
    <name evidence="15" type="ORF">A3H70_03225</name>
</gene>
<dbReference type="GO" id="GO:0140664">
    <property type="term" value="F:ATP-dependent DNA damage sensor activity"/>
    <property type="evidence" value="ECO:0007669"/>
    <property type="project" value="InterPro"/>
</dbReference>
<evidence type="ECO:0000256" key="11">
    <source>
        <dbReference type="HAMAP-Rule" id="MF_01498"/>
    </source>
</evidence>
<dbReference type="Gene3D" id="3.40.50.300">
    <property type="entry name" value="P-loop containing nucleotide triphosphate hydrolases"/>
    <property type="match status" value="1"/>
</dbReference>
<dbReference type="InterPro" id="IPR027417">
    <property type="entry name" value="P-loop_NTPase"/>
</dbReference>
<dbReference type="InterPro" id="IPR041166">
    <property type="entry name" value="Rubredoxin_2"/>
</dbReference>
<dbReference type="GO" id="GO:0008270">
    <property type="term" value="F:zinc ion binding"/>
    <property type="evidence" value="ECO:0007669"/>
    <property type="project" value="UniProtKB-KW"/>
</dbReference>
<sequence length="429" mass="46123">MTGKLLYYCTHCDAQYLKWQGQCAECNKWGTIKEFAVENGPLIAPVALNLGEGIFRLQVGLLEVDNVLGGGIVPGSLVLLAGDPGIGKSTLVLQIAAGILSRGKGEILYVCGEESPAQIGLRLGRLKLGPENFSFLATTNLGSIIGAIQNRKPCLVIVDSIQTISSDKNDSEAGSITQIKLSTSELLQIAKQTQSPIIIIGHVTKDGAVAGPRSLEHLVDVVLYLEGDDIHAYRLLRSVKNRFGPTNQVGVFSMGENGLEEVRNPSELFLSQRPETLPGSVVSVIMDGSRPFLVEIQALTNKTSFGYPKRAVSGFDLSRLELLLAVLQRRAGLRLENQDVFLNIVGGLRAKDPALDLAAALAVASSLANISLPEKSVALGEIGLGGEVRLVAHLETRMREARRLGFTNFFVPEKIKDIQGALRILGIEK</sequence>
<feature type="region of interest" description="Lon-protease-like" evidence="11">
    <location>
        <begin position="339"/>
        <end position="429"/>
    </location>
</feature>
<dbReference type="SMART" id="SM00382">
    <property type="entry name" value="AAA"/>
    <property type="match status" value="1"/>
</dbReference>
<keyword evidence="4 13" id="KW-0863">Zinc-finger</keyword>
<comment type="domain">
    <text evidence="11">The middle region has homology to RecA with ATPase motifs including the RadA KNRFG motif, while the C-terminus is homologous to Lon protease.</text>
</comment>
<dbReference type="Pfam" id="PF13541">
    <property type="entry name" value="ChlI"/>
    <property type="match status" value="1"/>
</dbReference>
<name>A0A1G2BSP0_9BACT</name>
<dbReference type="InterPro" id="IPR020568">
    <property type="entry name" value="Ribosomal_Su5_D2-typ_SF"/>
</dbReference>
<organism evidence="15 16">
    <name type="scientific">Candidatus Komeilibacteria bacterium RIFCSPLOWO2_02_FULL_48_11</name>
    <dbReference type="NCBI Taxonomy" id="1798553"/>
    <lineage>
        <taxon>Bacteria</taxon>
        <taxon>Candidatus Komeiliibacteriota</taxon>
    </lineage>
</organism>
<protein>
    <recommendedName>
        <fullName evidence="11 12">DNA repair protein RadA</fullName>
    </recommendedName>
</protein>
<dbReference type="InterPro" id="IPR014721">
    <property type="entry name" value="Ribsml_uS5_D2-typ_fold_subgr"/>
</dbReference>
<dbReference type="InterPro" id="IPR020588">
    <property type="entry name" value="RecA_ATP-bd"/>
</dbReference>
<evidence type="ECO:0000256" key="2">
    <source>
        <dbReference type="ARBA" id="ARBA00022741"/>
    </source>
</evidence>
<keyword evidence="2 11" id="KW-0547">Nucleotide-binding</keyword>
<dbReference type="STRING" id="1798553.A3H70_03225"/>
<dbReference type="PRINTS" id="PR01874">
    <property type="entry name" value="DNAREPAIRADA"/>
</dbReference>
<evidence type="ECO:0000256" key="4">
    <source>
        <dbReference type="ARBA" id="ARBA00022771"/>
    </source>
</evidence>
<dbReference type="Gene3D" id="3.30.230.10">
    <property type="match status" value="1"/>
</dbReference>
<dbReference type="PROSITE" id="PS50162">
    <property type="entry name" value="RECA_2"/>
    <property type="match status" value="1"/>
</dbReference>
<keyword evidence="6 13" id="KW-0862">Zinc</keyword>
<dbReference type="HAMAP" id="MF_01498">
    <property type="entry name" value="RadA_bact"/>
    <property type="match status" value="1"/>
</dbReference>
<dbReference type="GO" id="GO:0000725">
    <property type="term" value="P:recombinational repair"/>
    <property type="evidence" value="ECO:0007669"/>
    <property type="project" value="UniProtKB-UniRule"/>
</dbReference>
<evidence type="ECO:0000256" key="5">
    <source>
        <dbReference type="ARBA" id="ARBA00022801"/>
    </source>
</evidence>
<evidence type="ECO:0000256" key="8">
    <source>
        <dbReference type="ARBA" id="ARBA00023016"/>
    </source>
</evidence>
<dbReference type="PANTHER" id="PTHR32472">
    <property type="entry name" value="DNA REPAIR PROTEIN RADA"/>
    <property type="match status" value="1"/>
</dbReference>
<dbReference type="GO" id="GO:0016787">
    <property type="term" value="F:hydrolase activity"/>
    <property type="evidence" value="ECO:0007669"/>
    <property type="project" value="UniProtKB-KW"/>
</dbReference>
<dbReference type="SUPFAM" id="SSF54211">
    <property type="entry name" value="Ribosomal protein S5 domain 2-like"/>
    <property type="match status" value="1"/>
</dbReference>
<keyword evidence="1 11" id="KW-0479">Metal-binding</keyword>
<keyword evidence="3 11" id="KW-0227">DNA damage</keyword>
<dbReference type="Proteomes" id="UP000178109">
    <property type="component" value="Unassembled WGS sequence"/>
</dbReference>
<comment type="function">
    <text evidence="13">DNA-dependent ATPase involved in processing of recombination intermediates, plays a role in repairing DNA breaks. Stimulates the branch migration of RecA-mediated strand transfer reactions, allowing the 3' invading strand to extend heteroduplex DNA faster. Binds ssDNA in the presence of ADP but not other nucleotides, has ATPase activity that is stimulated by ssDNA and various branched DNA structures, but inhibited by SSB. Does not have RecA's homology-searching function.</text>
</comment>
<evidence type="ECO:0000313" key="16">
    <source>
        <dbReference type="Proteomes" id="UP000178109"/>
    </source>
</evidence>
<evidence type="ECO:0000313" key="15">
    <source>
        <dbReference type="EMBL" id="OGY91589.1"/>
    </source>
</evidence>
<evidence type="ECO:0000256" key="10">
    <source>
        <dbReference type="ARBA" id="ARBA00023204"/>
    </source>
</evidence>
<dbReference type="Pfam" id="PF13481">
    <property type="entry name" value="AAA_25"/>
    <property type="match status" value="1"/>
</dbReference>
<accession>A0A1G2BSP0</accession>
<evidence type="ECO:0000256" key="12">
    <source>
        <dbReference type="NCBIfam" id="TIGR00416"/>
    </source>
</evidence>
<dbReference type="InterPro" id="IPR003593">
    <property type="entry name" value="AAA+_ATPase"/>
</dbReference>
<keyword evidence="7 11" id="KW-0067">ATP-binding</keyword>
<proteinExistence type="inferred from homology"/>
<evidence type="ECO:0000256" key="9">
    <source>
        <dbReference type="ARBA" id="ARBA00023125"/>
    </source>
</evidence>
<feature type="short sequence motif" description="RadA KNRFG motif" evidence="11">
    <location>
        <begin position="240"/>
        <end position="244"/>
    </location>
</feature>
<evidence type="ECO:0000256" key="1">
    <source>
        <dbReference type="ARBA" id="ARBA00022723"/>
    </source>
</evidence>
<dbReference type="PANTHER" id="PTHR32472:SF10">
    <property type="entry name" value="DNA REPAIR PROTEIN RADA-LIKE PROTEIN"/>
    <property type="match status" value="1"/>
</dbReference>
<feature type="binding site" evidence="11">
    <location>
        <begin position="82"/>
        <end position="89"/>
    </location>
    <ligand>
        <name>ATP</name>
        <dbReference type="ChEBI" id="CHEBI:30616"/>
    </ligand>
</feature>
<dbReference type="GO" id="GO:0005524">
    <property type="term" value="F:ATP binding"/>
    <property type="evidence" value="ECO:0007669"/>
    <property type="project" value="UniProtKB-UniRule"/>
</dbReference>
<comment type="function">
    <text evidence="11">Plays a role in repairing double-strand DNA breaks, probably involving stabilizing or processing branched DNA or blocked replication forks.</text>
</comment>
<evidence type="ECO:0000256" key="6">
    <source>
        <dbReference type="ARBA" id="ARBA00022833"/>
    </source>
</evidence>
<evidence type="ECO:0000256" key="13">
    <source>
        <dbReference type="RuleBase" id="RU003555"/>
    </source>
</evidence>
<keyword evidence="5" id="KW-0378">Hydrolase</keyword>
<dbReference type="AlphaFoldDB" id="A0A1G2BSP0"/>
<evidence type="ECO:0000256" key="7">
    <source>
        <dbReference type="ARBA" id="ARBA00022840"/>
    </source>
</evidence>
<comment type="caution">
    <text evidence="15">The sequence shown here is derived from an EMBL/GenBank/DDBJ whole genome shotgun (WGS) entry which is preliminary data.</text>
</comment>
<dbReference type="GO" id="GO:0003684">
    <property type="term" value="F:damaged DNA binding"/>
    <property type="evidence" value="ECO:0007669"/>
    <property type="project" value="InterPro"/>
</dbReference>
<reference evidence="15 16" key="1">
    <citation type="journal article" date="2016" name="Nat. Commun.">
        <title>Thousands of microbial genomes shed light on interconnected biogeochemical processes in an aquifer system.</title>
        <authorList>
            <person name="Anantharaman K."/>
            <person name="Brown C.T."/>
            <person name="Hug L.A."/>
            <person name="Sharon I."/>
            <person name="Castelle C.J."/>
            <person name="Probst A.J."/>
            <person name="Thomas B.C."/>
            <person name="Singh A."/>
            <person name="Wilkins M.J."/>
            <person name="Karaoz U."/>
            <person name="Brodie E.L."/>
            <person name="Williams K.H."/>
            <person name="Hubbard S.S."/>
            <person name="Banfield J.F."/>
        </authorList>
    </citation>
    <scope>NUCLEOTIDE SEQUENCE [LARGE SCALE GENOMIC DNA]</scope>
</reference>
<feature type="domain" description="RecA family profile 1" evidence="14">
    <location>
        <begin position="53"/>
        <end position="203"/>
    </location>
</feature>
<dbReference type="InterPro" id="IPR004504">
    <property type="entry name" value="DNA_repair_RadA"/>
</dbReference>
<comment type="similarity">
    <text evidence="11 13">Belongs to the RecA family. RadA subfamily.</text>
</comment>
<keyword evidence="8 11" id="KW-0346">Stress response</keyword>
<keyword evidence="9 11" id="KW-0238">DNA-binding</keyword>
<evidence type="ECO:0000259" key="14">
    <source>
        <dbReference type="PROSITE" id="PS50162"/>
    </source>
</evidence>
<keyword evidence="10 11" id="KW-0234">DNA repair</keyword>
<dbReference type="GO" id="GO:0005829">
    <property type="term" value="C:cytosol"/>
    <property type="evidence" value="ECO:0007669"/>
    <property type="project" value="TreeGrafter"/>
</dbReference>
<evidence type="ECO:0000256" key="3">
    <source>
        <dbReference type="ARBA" id="ARBA00022763"/>
    </source>
</evidence>
<dbReference type="SUPFAM" id="SSF52540">
    <property type="entry name" value="P-loop containing nucleoside triphosphate hydrolases"/>
    <property type="match status" value="1"/>
</dbReference>
<dbReference type="EMBL" id="MHKO01000042">
    <property type="protein sequence ID" value="OGY91589.1"/>
    <property type="molecule type" value="Genomic_DNA"/>
</dbReference>
<dbReference type="NCBIfam" id="TIGR00416">
    <property type="entry name" value="sms"/>
    <property type="match status" value="1"/>
</dbReference>
<dbReference type="Pfam" id="PF18073">
    <property type="entry name" value="Zn_ribbon_LapB"/>
    <property type="match status" value="1"/>
</dbReference>